<feature type="transmembrane region" description="Helical" evidence="2">
    <location>
        <begin position="281"/>
        <end position="303"/>
    </location>
</feature>
<evidence type="ECO:0000313" key="4">
    <source>
        <dbReference type="Proteomes" id="UP000033684"/>
    </source>
</evidence>
<feature type="region of interest" description="Disordered" evidence="1">
    <location>
        <begin position="344"/>
        <end position="364"/>
    </location>
</feature>
<gene>
    <name evidence="3" type="ORF">VZ94_19185</name>
</gene>
<dbReference type="AlphaFoldDB" id="A0A0F3IEP9"/>
<comment type="caution">
    <text evidence="3">The sequence shown here is derived from an EMBL/GenBank/DDBJ whole genome shotgun (WGS) entry which is preliminary data.</text>
</comment>
<dbReference type="EMBL" id="LAJX01000253">
    <property type="protein sequence ID" value="KJV05285.1"/>
    <property type="molecule type" value="Genomic_DNA"/>
</dbReference>
<name>A0A0F3IEP9_9GAMM</name>
<proteinExistence type="predicted"/>
<keyword evidence="2" id="KW-0812">Transmembrane</keyword>
<evidence type="ECO:0000256" key="2">
    <source>
        <dbReference type="SAM" id="Phobius"/>
    </source>
</evidence>
<evidence type="ECO:0000313" key="3">
    <source>
        <dbReference type="EMBL" id="KJV05285.1"/>
    </source>
</evidence>
<protein>
    <submittedName>
        <fullName evidence="3">Uncharacterized protein</fullName>
    </submittedName>
</protein>
<dbReference type="RefSeq" id="WP_045780465.1">
    <property type="nucleotide sequence ID" value="NZ_LAJX01000253.1"/>
</dbReference>
<reference evidence="4" key="1">
    <citation type="submission" date="2015-03" db="EMBL/GenBank/DDBJ databases">
        <title>Draft genome sequence of a novel methanotroph (Sn10-6) isolated from flooded ricefield rhizosphere in India.</title>
        <authorList>
            <person name="Pandit P.S."/>
            <person name="Pore S.D."/>
            <person name="Arora P."/>
            <person name="Kapse N.G."/>
            <person name="Dhakephalkar P.K."/>
            <person name="Rahalkar M.C."/>
        </authorList>
    </citation>
    <scope>NUCLEOTIDE SEQUENCE [LARGE SCALE GENOMIC DNA]</scope>
    <source>
        <strain evidence="4">Sn10-6</strain>
    </source>
</reference>
<keyword evidence="2" id="KW-1133">Transmembrane helix</keyword>
<sequence length="364" mass="38434">MSISFDQAIAELATDNYKTVNEIFDLVKQVSGSVSGATSESTYLLYSGKMPDGDTYASSVASVIKQAGVGIDVVSSEIGQLIKTGERPGGALQVALDGNFRIIAPLKPDDLSIFIQSELPALLDNPKITSIDGIQRIDLLALKNSHGLEAVKKLITANSLAHVMFTELSTFNVDDYIHLTQDQLRELAADMAKRADMEDFLNAIGNSGREYYEEGRRLINELAQESSGFGDIFKKALAPVALTVGLALAAHDASAAEEAGDHEGAQDIMERWAAETTGSEMGALVVGAIADIGAAALVAGGIISAPVAGALVIGAALIGGYFGAEGGLGLYELLKDKDEKRPLRPHRQTGRAIIRRRGRHGIAG</sequence>
<feature type="transmembrane region" description="Helical" evidence="2">
    <location>
        <begin position="309"/>
        <end position="334"/>
    </location>
</feature>
<organism evidence="3 4">
    <name type="scientific">Methylocucumis oryzae</name>
    <dbReference type="NCBI Taxonomy" id="1632867"/>
    <lineage>
        <taxon>Bacteria</taxon>
        <taxon>Pseudomonadati</taxon>
        <taxon>Pseudomonadota</taxon>
        <taxon>Gammaproteobacteria</taxon>
        <taxon>Methylococcales</taxon>
        <taxon>Methylococcaceae</taxon>
        <taxon>Methylocucumis</taxon>
    </lineage>
</organism>
<accession>A0A0F3IEP9</accession>
<keyword evidence="2" id="KW-0472">Membrane</keyword>
<reference evidence="3 4" key="2">
    <citation type="journal article" date="2016" name="Microb. Ecol.">
        <title>Genome Characteristics of a Novel Type I Methanotroph (Sn10-6) Isolated from a Flooded Indian Rice Field.</title>
        <authorList>
            <person name="Rahalkar M.C."/>
            <person name="Pandit P.S."/>
            <person name="Dhakephalkar P.K."/>
            <person name="Pore S."/>
            <person name="Arora P."/>
            <person name="Kapse N."/>
        </authorList>
    </citation>
    <scope>NUCLEOTIDE SEQUENCE [LARGE SCALE GENOMIC DNA]</scope>
    <source>
        <strain evidence="3 4">Sn10-6</strain>
    </source>
</reference>
<dbReference type="Proteomes" id="UP000033684">
    <property type="component" value="Unassembled WGS sequence"/>
</dbReference>
<keyword evidence="4" id="KW-1185">Reference proteome</keyword>
<evidence type="ECO:0000256" key="1">
    <source>
        <dbReference type="SAM" id="MobiDB-lite"/>
    </source>
</evidence>